<evidence type="ECO:0000313" key="3">
    <source>
        <dbReference type="Proteomes" id="UP000006672"/>
    </source>
</evidence>
<evidence type="ECO:0000313" key="4">
    <source>
        <dbReference type="WBParaSite" id="Bm12379.1"/>
    </source>
</evidence>
<name>A0A4E9F2T2_BRUMA</name>
<keyword evidence="1" id="KW-0732">Signal</keyword>
<organism evidence="2">
    <name type="scientific">Brugia malayi</name>
    <name type="common">Filarial nematode worm</name>
    <dbReference type="NCBI Taxonomy" id="6279"/>
    <lineage>
        <taxon>Eukaryota</taxon>
        <taxon>Metazoa</taxon>
        <taxon>Ecdysozoa</taxon>
        <taxon>Nematoda</taxon>
        <taxon>Chromadorea</taxon>
        <taxon>Rhabditida</taxon>
        <taxon>Spirurina</taxon>
        <taxon>Spiruromorpha</taxon>
        <taxon>Filarioidea</taxon>
        <taxon>Onchocercidae</taxon>
        <taxon>Brugia</taxon>
    </lineage>
</organism>
<keyword evidence="3" id="KW-1185">Reference proteome</keyword>
<sequence>MVAILSEFLIYIILIYKIISAKEVFDGEVQNVGGGEAQKNDYPLPLSSNLYGKRVNYVLMPLMGGMYGKRAHSDIYDKSYQPLSLSAADEYNNKRLSLLSKIIHKENDMAQFNPLSHYHINEKVGHSPYQTLRQHYQLEDDNNDYYNQINDNSHLLQLLLKLRSLLMNDEFNN</sequence>
<dbReference type="AlphaFoldDB" id="A0A4E9F2T2"/>
<proteinExistence type="predicted"/>
<gene>
    <name evidence="2" type="primary">Bm12379</name>
    <name evidence="2" type="ORF">BM_BM12379</name>
</gene>
<dbReference type="OrthoDB" id="10395058at2759"/>
<feature type="chain" id="PRO_5023944305" evidence="1">
    <location>
        <begin position="22"/>
        <end position="173"/>
    </location>
</feature>
<protein>
    <submittedName>
        <fullName evidence="2 4">Uncharacterized protein</fullName>
    </submittedName>
</protein>
<evidence type="ECO:0000256" key="1">
    <source>
        <dbReference type="SAM" id="SignalP"/>
    </source>
</evidence>
<accession>A0A4E9F2T2</accession>
<feature type="signal peptide" evidence="1">
    <location>
        <begin position="1"/>
        <end position="21"/>
    </location>
</feature>
<dbReference type="RefSeq" id="XP_042932217.1">
    <property type="nucleotide sequence ID" value="XM_043076283.1"/>
</dbReference>
<reference evidence="2" key="2">
    <citation type="submission" date="2019-04" db="EMBL/GenBank/DDBJ databases">
        <authorList>
            <person name="Howe K."/>
            <person name="Paulini M."/>
            <person name="Williams G."/>
        </authorList>
    </citation>
    <scope>NUCLEOTIDE SEQUENCE [LARGE SCALE GENOMIC DNA]</scope>
    <source>
        <strain evidence="2">FR3</strain>
    </source>
</reference>
<dbReference type="Proteomes" id="UP000006672">
    <property type="component" value="Unassembled WGS sequence"/>
</dbReference>
<dbReference type="EMBL" id="CAAKNF010000192">
    <property type="protein sequence ID" value="VIO90332.1"/>
    <property type="molecule type" value="Genomic_DNA"/>
</dbReference>
<dbReference type="CTD" id="66057681"/>
<accession>A0A8L7SNV5</accession>
<dbReference type="GeneID" id="66057681"/>
<dbReference type="WBParaSite" id="Bm12379.1">
    <property type="protein sequence ID" value="Bm12379.1"/>
    <property type="gene ID" value="WBGene00232640"/>
</dbReference>
<reference evidence="3" key="1">
    <citation type="journal article" date="2007" name="Science">
        <title>Draft genome of the filarial nematode parasite Brugia malayi.</title>
        <authorList>
            <person name="Ghedin E."/>
            <person name="Wang S."/>
            <person name="Spiro D."/>
            <person name="Caler E."/>
            <person name="Zhao Q."/>
            <person name="Crabtree J."/>
            <person name="Allen J.E."/>
            <person name="Delcher A.L."/>
            <person name="Guiliano D.B."/>
            <person name="Miranda-Saavedra D."/>
            <person name="Angiuoli S.V."/>
            <person name="Creasy T."/>
            <person name="Amedeo P."/>
            <person name="Haas B."/>
            <person name="El-Sayed N.M."/>
            <person name="Wortman J.R."/>
            <person name="Feldblyum T."/>
            <person name="Tallon L."/>
            <person name="Schatz M."/>
            <person name="Shumway M."/>
            <person name="Koo H."/>
            <person name="Salzberg S.L."/>
            <person name="Schobel S."/>
            <person name="Pertea M."/>
            <person name="Pop M."/>
            <person name="White O."/>
            <person name="Barton G.J."/>
            <person name="Carlow C.K."/>
            <person name="Crawford M.J."/>
            <person name="Daub J."/>
            <person name="Dimmic M.W."/>
            <person name="Estes C.F."/>
            <person name="Foster J.M."/>
            <person name="Ganatra M."/>
            <person name="Gregory W.F."/>
            <person name="Johnson N.M."/>
            <person name="Jin J."/>
            <person name="Komuniecki R."/>
            <person name="Korf I."/>
            <person name="Kumar S."/>
            <person name="Laney S."/>
            <person name="Li B.W."/>
            <person name="Li W."/>
            <person name="Lindblom T.H."/>
            <person name="Lustigman S."/>
            <person name="Ma D."/>
            <person name="Maina C.V."/>
            <person name="Martin D.M."/>
            <person name="McCarter J.P."/>
            <person name="McReynolds L."/>
            <person name="Mitreva M."/>
            <person name="Nutman T.B."/>
            <person name="Parkinson J."/>
            <person name="Peregrin-Alvarez J.M."/>
            <person name="Poole C."/>
            <person name="Ren Q."/>
            <person name="Saunders L."/>
            <person name="Sluder A.E."/>
            <person name="Smith K."/>
            <person name="Stanke M."/>
            <person name="Unnasch T.R."/>
            <person name="Ware J."/>
            <person name="Wei A.D."/>
            <person name="Weil G."/>
            <person name="Williams D.J."/>
            <person name="Zhang Y."/>
            <person name="Williams S.A."/>
            <person name="Fraser-Liggett C."/>
            <person name="Slatko B."/>
            <person name="Blaxter M.L."/>
            <person name="Scott A.L."/>
        </authorList>
    </citation>
    <scope>NUCLEOTIDE SEQUENCE</scope>
    <source>
        <strain evidence="3">FR3</strain>
    </source>
</reference>
<dbReference type="KEGG" id="bmy:BM_BM12379"/>
<evidence type="ECO:0000313" key="2">
    <source>
        <dbReference type="EMBL" id="VIO90332.1"/>
    </source>
</evidence>
<reference evidence="4" key="3">
    <citation type="submission" date="2022-04" db="UniProtKB">
        <authorList>
            <consortium name="WormBaseParasite"/>
        </authorList>
    </citation>
    <scope>IDENTIFICATION</scope>
</reference>